<keyword evidence="3 5" id="KW-0732">Signal</keyword>
<comment type="caution">
    <text evidence="7">The sequence shown here is derived from an EMBL/GenBank/DDBJ whole genome shotgun (WGS) entry which is preliminary data.</text>
</comment>
<dbReference type="PANTHER" id="PTHR46847">
    <property type="entry name" value="D-ALLOSE-BINDING PERIPLASMIC PROTEIN-RELATED"/>
    <property type="match status" value="1"/>
</dbReference>
<evidence type="ECO:0000256" key="2">
    <source>
        <dbReference type="ARBA" id="ARBA00007639"/>
    </source>
</evidence>
<evidence type="ECO:0000256" key="1">
    <source>
        <dbReference type="ARBA" id="ARBA00004196"/>
    </source>
</evidence>
<dbReference type="OrthoDB" id="369027at2"/>
<comment type="subcellular location">
    <subcellularLocation>
        <location evidence="1">Cell envelope</location>
    </subcellularLocation>
</comment>
<comment type="similarity">
    <text evidence="2">Belongs to the bacterial solute-binding protein 2 family.</text>
</comment>
<dbReference type="RefSeq" id="WP_062284612.1">
    <property type="nucleotide sequence ID" value="NZ_LTBC01000008.1"/>
</dbReference>
<dbReference type="Pfam" id="PF13407">
    <property type="entry name" value="Peripla_BP_4"/>
    <property type="match status" value="1"/>
</dbReference>
<dbReference type="InterPro" id="IPR028082">
    <property type="entry name" value="Peripla_BP_I"/>
</dbReference>
<evidence type="ECO:0000313" key="7">
    <source>
        <dbReference type="EMBL" id="KYH31693.1"/>
    </source>
</evidence>
<sequence length="376" mass="40688">MKKRNVLALFLVMFILSIAISACGQQKAQPNKDQQQAATQSKDSEDKGLPPLPPLKEEQVLGKPAGPQSLELTPEEVAKLKEMKPFVGYSVHYGDIASEKVIGQAIKETVESFGGKYIMTDAQRDLNKQMSDIESMILQKVDGVIAIGVDTAAFGPAVKRLNEAKIPVVLGGGPPNQGEFVSLVDPDGYGGGFTAGKMLIKTLKEKGIQSKSLATIGLRAYILTCEQRARGFEDAVREEGYKIVARGQADTADQAQQEFENILTAHPDVVGAFGVYETPALGMEAAVRTLGRNDVFIVTHDLSEHLAQQFAQGKGAVIFTSSQDLYAEGKYKALALLKALAGGKVPKYVTIPTLPTSPSNVKEMYQKVFNKPWPYN</sequence>
<dbReference type="Gene3D" id="3.40.50.2300">
    <property type="match status" value="2"/>
</dbReference>
<organism evidence="7 8">
    <name type="scientific">Moorella mulderi DSM 14980</name>
    <dbReference type="NCBI Taxonomy" id="1122241"/>
    <lineage>
        <taxon>Bacteria</taxon>
        <taxon>Bacillati</taxon>
        <taxon>Bacillota</taxon>
        <taxon>Clostridia</taxon>
        <taxon>Neomoorellales</taxon>
        <taxon>Neomoorellaceae</taxon>
        <taxon>Neomoorella</taxon>
    </lineage>
</organism>
<keyword evidence="8" id="KW-1185">Reference proteome</keyword>
<protein>
    <submittedName>
        <fullName evidence="7">D-ribose-binding periplasmic protein</fullName>
    </submittedName>
</protein>
<feature type="domain" description="Periplasmic binding protein" evidence="6">
    <location>
        <begin position="87"/>
        <end position="344"/>
    </location>
</feature>
<dbReference type="Proteomes" id="UP000075670">
    <property type="component" value="Unassembled WGS sequence"/>
</dbReference>
<feature type="signal peptide" evidence="5">
    <location>
        <begin position="1"/>
        <end position="24"/>
    </location>
</feature>
<dbReference type="PANTHER" id="PTHR46847:SF1">
    <property type="entry name" value="D-ALLOSE-BINDING PERIPLASMIC PROTEIN-RELATED"/>
    <property type="match status" value="1"/>
</dbReference>
<feature type="region of interest" description="Disordered" evidence="4">
    <location>
        <begin position="27"/>
        <end position="69"/>
    </location>
</feature>
<gene>
    <name evidence="7" type="primary">rbsB_2</name>
    <name evidence="7" type="ORF">MOMUL_20560</name>
</gene>
<evidence type="ECO:0000256" key="3">
    <source>
        <dbReference type="ARBA" id="ARBA00022729"/>
    </source>
</evidence>
<dbReference type="AlphaFoldDB" id="A0A151AVV9"/>
<dbReference type="PATRIC" id="fig|1122241.3.peg.2184"/>
<feature type="compositionally biased region" description="Low complexity" evidence="4">
    <location>
        <begin position="27"/>
        <end position="38"/>
    </location>
</feature>
<dbReference type="SUPFAM" id="SSF53822">
    <property type="entry name" value="Periplasmic binding protein-like I"/>
    <property type="match status" value="1"/>
</dbReference>
<dbReference type="GO" id="GO:0030246">
    <property type="term" value="F:carbohydrate binding"/>
    <property type="evidence" value="ECO:0007669"/>
    <property type="project" value="UniProtKB-ARBA"/>
</dbReference>
<evidence type="ECO:0000259" key="6">
    <source>
        <dbReference type="Pfam" id="PF13407"/>
    </source>
</evidence>
<reference evidence="7 8" key="1">
    <citation type="submission" date="2016-02" db="EMBL/GenBank/DDBJ databases">
        <title>Genome sequence of Moorella mulderi DSM 14980.</title>
        <authorList>
            <person name="Poehlein A."/>
            <person name="Daniel R."/>
        </authorList>
    </citation>
    <scope>NUCLEOTIDE SEQUENCE [LARGE SCALE GENOMIC DNA]</scope>
    <source>
        <strain evidence="7 8">DSM 14980</strain>
    </source>
</reference>
<evidence type="ECO:0000256" key="5">
    <source>
        <dbReference type="SAM" id="SignalP"/>
    </source>
</evidence>
<feature type="chain" id="PRO_5038507553" evidence="5">
    <location>
        <begin position="25"/>
        <end position="376"/>
    </location>
</feature>
<evidence type="ECO:0000256" key="4">
    <source>
        <dbReference type="SAM" id="MobiDB-lite"/>
    </source>
</evidence>
<evidence type="ECO:0000313" key="8">
    <source>
        <dbReference type="Proteomes" id="UP000075670"/>
    </source>
</evidence>
<proteinExistence type="inferred from homology"/>
<dbReference type="GO" id="GO:0030313">
    <property type="term" value="C:cell envelope"/>
    <property type="evidence" value="ECO:0007669"/>
    <property type="project" value="UniProtKB-SubCell"/>
</dbReference>
<dbReference type="InterPro" id="IPR025997">
    <property type="entry name" value="SBP_2_dom"/>
</dbReference>
<dbReference type="PROSITE" id="PS51257">
    <property type="entry name" value="PROKAR_LIPOPROTEIN"/>
    <property type="match status" value="1"/>
</dbReference>
<dbReference type="EMBL" id="LTBC01000008">
    <property type="protein sequence ID" value="KYH31693.1"/>
    <property type="molecule type" value="Genomic_DNA"/>
</dbReference>
<accession>A0A151AVV9</accession>
<name>A0A151AVV9_9FIRM</name>